<organism evidence="8 9">
    <name type="scientific">Penstemon davidsonii</name>
    <dbReference type="NCBI Taxonomy" id="160366"/>
    <lineage>
        <taxon>Eukaryota</taxon>
        <taxon>Viridiplantae</taxon>
        <taxon>Streptophyta</taxon>
        <taxon>Embryophyta</taxon>
        <taxon>Tracheophyta</taxon>
        <taxon>Spermatophyta</taxon>
        <taxon>Magnoliopsida</taxon>
        <taxon>eudicotyledons</taxon>
        <taxon>Gunneridae</taxon>
        <taxon>Pentapetalae</taxon>
        <taxon>asterids</taxon>
        <taxon>lamiids</taxon>
        <taxon>Lamiales</taxon>
        <taxon>Plantaginaceae</taxon>
        <taxon>Cheloneae</taxon>
        <taxon>Penstemon</taxon>
    </lineage>
</organism>
<dbReference type="SMART" id="SM01019">
    <property type="entry name" value="B3"/>
    <property type="match status" value="1"/>
</dbReference>
<evidence type="ECO:0000259" key="7">
    <source>
        <dbReference type="PROSITE" id="PS50863"/>
    </source>
</evidence>
<keyword evidence="3" id="KW-0238">DNA-binding</keyword>
<dbReference type="PANTHER" id="PTHR31391">
    <property type="entry name" value="B3 DOMAIN-CONTAINING PROTEIN OS11G0197600-RELATED"/>
    <property type="match status" value="1"/>
</dbReference>
<dbReference type="PROSITE" id="PS50863">
    <property type="entry name" value="B3"/>
    <property type="match status" value="1"/>
</dbReference>
<dbReference type="Gene3D" id="2.40.330.10">
    <property type="entry name" value="DNA-binding pseudobarrel domain"/>
    <property type="match status" value="1"/>
</dbReference>
<name>A0ABR0CIX5_9LAMI</name>
<dbReference type="PANTHER" id="PTHR31391:SF168">
    <property type="entry name" value="B3 DOMAIN-CONTAINING PROTEIN REM16-LIKE"/>
    <property type="match status" value="1"/>
</dbReference>
<dbReference type="Proteomes" id="UP001291926">
    <property type="component" value="Unassembled WGS sequence"/>
</dbReference>
<protein>
    <recommendedName>
        <fullName evidence="7">TF-B3 domain-containing protein</fullName>
    </recommendedName>
</protein>
<evidence type="ECO:0000313" key="8">
    <source>
        <dbReference type="EMBL" id="KAK4477045.1"/>
    </source>
</evidence>
<dbReference type="Pfam" id="PF02362">
    <property type="entry name" value="B3"/>
    <property type="match status" value="1"/>
</dbReference>
<reference evidence="8 9" key="1">
    <citation type="journal article" date="2023" name="bioRxiv">
        <title>Genome report: Whole genome sequence and annotation of Penstemon davidsonii.</title>
        <authorList>
            <person name="Ostevik K.L."/>
            <person name="Alabady M."/>
            <person name="Zhang M."/>
            <person name="Rausher M.D."/>
        </authorList>
    </citation>
    <scope>NUCLEOTIDE SEQUENCE [LARGE SCALE GENOMIC DNA]</scope>
    <source>
        <strain evidence="8">DNT005</strain>
        <tissue evidence="8">Whole leaf</tissue>
    </source>
</reference>
<evidence type="ECO:0000313" key="9">
    <source>
        <dbReference type="Proteomes" id="UP001291926"/>
    </source>
</evidence>
<dbReference type="InterPro" id="IPR044837">
    <property type="entry name" value="REM16-like"/>
</dbReference>
<evidence type="ECO:0000256" key="3">
    <source>
        <dbReference type="ARBA" id="ARBA00023125"/>
    </source>
</evidence>
<accession>A0ABR0CIX5</accession>
<feature type="domain" description="TF-B3" evidence="7">
    <location>
        <begin position="128"/>
        <end position="219"/>
    </location>
</feature>
<dbReference type="InterPro" id="IPR003340">
    <property type="entry name" value="B3_DNA-bd"/>
</dbReference>
<comment type="subcellular location">
    <subcellularLocation>
        <location evidence="1">Nucleus</location>
    </subcellularLocation>
</comment>
<keyword evidence="5" id="KW-0539">Nucleus</keyword>
<dbReference type="EMBL" id="JAYDYQ010002688">
    <property type="protein sequence ID" value="KAK4477045.1"/>
    <property type="molecule type" value="Genomic_DNA"/>
</dbReference>
<keyword evidence="9" id="KW-1185">Reference proteome</keyword>
<evidence type="ECO:0000256" key="1">
    <source>
        <dbReference type="ARBA" id="ARBA00004123"/>
    </source>
</evidence>
<proteinExistence type="predicted"/>
<feature type="compositionally biased region" description="Basic and acidic residues" evidence="6">
    <location>
        <begin position="241"/>
        <end position="251"/>
    </location>
</feature>
<comment type="caution">
    <text evidence="8">The sequence shown here is derived from an EMBL/GenBank/DDBJ whole genome shotgun (WGS) entry which is preliminary data.</text>
</comment>
<dbReference type="CDD" id="cd10017">
    <property type="entry name" value="B3_DNA"/>
    <property type="match status" value="1"/>
</dbReference>
<keyword evidence="4" id="KW-0804">Transcription</keyword>
<gene>
    <name evidence="8" type="ORF">RD792_016247</name>
</gene>
<feature type="region of interest" description="Disordered" evidence="6">
    <location>
        <begin position="232"/>
        <end position="263"/>
    </location>
</feature>
<evidence type="ECO:0000256" key="2">
    <source>
        <dbReference type="ARBA" id="ARBA00023015"/>
    </source>
</evidence>
<sequence>MGQYSVVGVKIRAGERLIELFTVHSLSSSSDRGTSGISSVPLFGYNFFNTTTYIAFQSPFPNQTLELDPDDRALYLRKVGEKERKSSQFNEAKANTSGDPQSCMDVNSLALERAQDIQANTLPHYPSFFKQLRKSHLSGKFYLGLPKKFCDAHLPIHNDSVILVDENEQEFSTKYSVQKNRLSGGWRGFSIAHNLLEGDALVFHLIEPCKFKVYIVRASNFNENDGASGCQTFGFQNNKPNDTEKTEENARIGENQTQKYPNSPAVDTYQVKKKARLVSESKPSTESSNDSDYFGGIRYSESLIYFKDIRGLENFRIQVNGIILDSEIPTNIRSKYYELCCSQKKFLHDHLIKSLSKKLTIAIISETSDISNAIRSANLNTSLHQLECWEKTLKAFEDLGMEVGFLRARLHNLTIISSESQTIVESKIKRALAKEGMRNLEATTLNAKALIGSLDAEVEVLNLKNEKLNFDFQHLAGAPW</sequence>
<evidence type="ECO:0000256" key="4">
    <source>
        <dbReference type="ARBA" id="ARBA00023163"/>
    </source>
</evidence>
<evidence type="ECO:0000256" key="5">
    <source>
        <dbReference type="ARBA" id="ARBA00023242"/>
    </source>
</evidence>
<dbReference type="InterPro" id="IPR015300">
    <property type="entry name" value="DNA-bd_pseudobarrel_sf"/>
</dbReference>
<evidence type="ECO:0000256" key="6">
    <source>
        <dbReference type="SAM" id="MobiDB-lite"/>
    </source>
</evidence>
<keyword evidence="2" id="KW-0805">Transcription regulation</keyword>
<dbReference type="SUPFAM" id="SSF101936">
    <property type="entry name" value="DNA-binding pseudobarrel domain"/>
    <property type="match status" value="1"/>
</dbReference>